<keyword evidence="2" id="KW-1185">Reference proteome</keyword>
<sequence>MDIVHANIDNNRYPYGHARLPSWKGKQSGNRDPLQNPKLFADNEIRSMESIIKPTNTFIVWAHFHQYRLDTDDTRRIRNVFHDLPVGFTIDHTESGHPNHLDVKRTSARLSNYVSHGEISEHKVSQCMSYKFIQQNIERF</sequence>
<protein>
    <submittedName>
        <fullName evidence="1">Uncharacterized protein</fullName>
    </submittedName>
</protein>
<dbReference type="AlphaFoldDB" id="A0AAD3CML1"/>
<name>A0AAD3CML1_9STRA</name>
<evidence type="ECO:0000313" key="2">
    <source>
        <dbReference type="Proteomes" id="UP001054902"/>
    </source>
</evidence>
<dbReference type="EMBL" id="BLLK01000029">
    <property type="protein sequence ID" value="GFH48701.1"/>
    <property type="molecule type" value="Genomic_DNA"/>
</dbReference>
<reference evidence="1 2" key="1">
    <citation type="journal article" date="2021" name="Sci. Rep.">
        <title>The genome of the diatom Chaetoceros tenuissimus carries an ancient integrated fragment of an extant virus.</title>
        <authorList>
            <person name="Hongo Y."/>
            <person name="Kimura K."/>
            <person name="Takaki Y."/>
            <person name="Yoshida Y."/>
            <person name="Baba S."/>
            <person name="Kobayashi G."/>
            <person name="Nagasaki K."/>
            <person name="Hano T."/>
            <person name="Tomaru Y."/>
        </authorList>
    </citation>
    <scope>NUCLEOTIDE SEQUENCE [LARGE SCALE GENOMIC DNA]</scope>
    <source>
        <strain evidence="1 2">NIES-3715</strain>
    </source>
</reference>
<dbReference type="Proteomes" id="UP001054902">
    <property type="component" value="Unassembled WGS sequence"/>
</dbReference>
<evidence type="ECO:0000313" key="1">
    <source>
        <dbReference type="EMBL" id="GFH48701.1"/>
    </source>
</evidence>
<proteinExistence type="predicted"/>
<comment type="caution">
    <text evidence="1">The sequence shown here is derived from an EMBL/GenBank/DDBJ whole genome shotgun (WGS) entry which is preliminary data.</text>
</comment>
<organism evidence="1 2">
    <name type="scientific">Chaetoceros tenuissimus</name>
    <dbReference type="NCBI Taxonomy" id="426638"/>
    <lineage>
        <taxon>Eukaryota</taxon>
        <taxon>Sar</taxon>
        <taxon>Stramenopiles</taxon>
        <taxon>Ochrophyta</taxon>
        <taxon>Bacillariophyta</taxon>
        <taxon>Coscinodiscophyceae</taxon>
        <taxon>Chaetocerotophycidae</taxon>
        <taxon>Chaetocerotales</taxon>
        <taxon>Chaetocerotaceae</taxon>
        <taxon>Chaetoceros</taxon>
    </lineage>
</organism>
<gene>
    <name evidence="1" type="ORF">CTEN210_05177</name>
</gene>
<accession>A0AAD3CML1</accession>